<keyword evidence="2" id="KW-0472">Membrane</keyword>
<dbReference type="EMBL" id="GAMC01003164">
    <property type="protein sequence ID" value="JAC03392.1"/>
    <property type="molecule type" value="mRNA"/>
</dbReference>
<keyword evidence="2" id="KW-1133">Transmembrane helix</keyword>
<feature type="region of interest" description="Disordered" evidence="1">
    <location>
        <begin position="162"/>
        <end position="186"/>
    </location>
</feature>
<name>W8C879_CERCA</name>
<organism evidence="4">
    <name type="scientific">Ceratitis capitata</name>
    <name type="common">Mediterranean fruit fly</name>
    <name type="synonym">Tephritis capitata</name>
    <dbReference type="NCBI Taxonomy" id="7213"/>
    <lineage>
        <taxon>Eukaryota</taxon>
        <taxon>Metazoa</taxon>
        <taxon>Ecdysozoa</taxon>
        <taxon>Arthropoda</taxon>
        <taxon>Hexapoda</taxon>
        <taxon>Insecta</taxon>
        <taxon>Pterygota</taxon>
        <taxon>Neoptera</taxon>
        <taxon>Endopterygota</taxon>
        <taxon>Diptera</taxon>
        <taxon>Brachycera</taxon>
        <taxon>Muscomorpha</taxon>
        <taxon>Tephritoidea</taxon>
        <taxon>Tephritidae</taxon>
        <taxon>Ceratitis</taxon>
        <taxon>Ceratitis</taxon>
    </lineage>
</organism>
<evidence type="ECO:0000313" key="4">
    <source>
        <dbReference type="EMBL" id="JAC03392.1"/>
    </source>
</evidence>
<protein>
    <submittedName>
        <fullName evidence="3">(Mediterranean fruit fly) hypothetical protein</fullName>
    </submittedName>
    <submittedName>
        <fullName evidence="4">General odorant-binding protein 57c</fullName>
    </submittedName>
</protein>
<keyword evidence="2" id="KW-0812">Transmembrane</keyword>
<accession>W8C879</accession>
<feature type="compositionally biased region" description="Acidic residues" evidence="1">
    <location>
        <begin position="163"/>
        <end position="180"/>
    </location>
</feature>
<evidence type="ECO:0000256" key="1">
    <source>
        <dbReference type="SAM" id="MobiDB-lite"/>
    </source>
</evidence>
<dbReference type="EMBL" id="CAJHJT010000056">
    <property type="protein sequence ID" value="CAD7011984.1"/>
    <property type="molecule type" value="Genomic_DNA"/>
</dbReference>
<dbReference type="SUPFAM" id="SSF47565">
    <property type="entry name" value="Insect pheromone/odorant-binding proteins"/>
    <property type="match status" value="1"/>
</dbReference>
<proteinExistence type="evidence at transcript level"/>
<dbReference type="GO" id="GO:0005549">
    <property type="term" value="F:odorant binding"/>
    <property type="evidence" value="ECO:0007669"/>
    <property type="project" value="InterPro"/>
</dbReference>
<dbReference type="AlphaFoldDB" id="W8C879"/>
<dbReference type="OrthoDB" id="7947612at2759"/>
<reference evidence="4" key="1">
    <citation type="submission" date="2013-07" db="EMBL/GenBank/DDBJ databases">
        <authorList>
            <person name="Geib S."/>
        </authorList>
    </citation>
    <scope>NUCLEOTIDE SEQUENCE</scope>
</reference>
<evidence type="ECO:0000313" key="3">
    <source>
        <dbReference type="EMBL" id="CAD7011984.1"/>
    </source>
</evidence>
<dbReference type="InterPro" id="IPR036728">
    <property type="entry name" value="PBP_GOBP_sf"/>
</dbReference>
<feature type="transmembrane region" description="Helical" evidence="2">
    <location>
        <begin position="26"/>
        <end position="45"/>
    </location>
</feature>
<evidence type="ECO:0000313" key="5">
    <source>
        <dbReference type="Proteomes" id="UP000606786"/>
    </source>
</evidence>
<sequence>MFQFGEVGKNTTTKSEMILASNGRGMSLPGLTWLVLLAAILMFFLPIDKVAASPTASTRSFMEACQVKHNITMEELDEFPDEPDADEVEMKFKCYAHCLLFGMGLLDENGKLNVEYMHDVGILTDPSYESMLECKAANDMEDDPCEYSFGMMLCARMLGTEEGGSEENIEDIEEEVEAKEEEERRK</sequence>
<evidence type="ECO:0000256" key="2">
    <source>
        <dbReference type="SAM" id="Phobius"/>
    </source>
</evidence>
<reference evidence="3" key="3">
    <citation type="submission" date="2020-11" db="EMBL/GenBank/DDBJ databases">
        <authorList>
            <person name="Whitehead M."/>
        </authorList>
    </citation>
    <scope>NUCLEOTIDE SEQUENCE</scope>
    <source>
        <strain evidence="3">EGII</strain>
    </source>
</reference>
<dbReference type="Proteomes" id="UP000606786">
    <property type="component" value="Unassembled WGS sequence"/>
</dbReference>
<dbReference type="Pfam" id="PF01395">
    <property type="entry name" value="PBP_GOBP"/>
    <property type="match status" value="1"/>
</dbReference>
<keyword evidence="5" id="KW-1185">Reference proteome</keyword>
<gene>
    <name evidence="4" type="primary">OB57C</name>
    <name evidence="3" type="ORF">CCAP1982_LOCUS20095</name>
</gene>
<reference evidence="4" key="2">
    <citation type="journal article" date="2014" name="BMC Genomics">
        <title>A genomic perspective to assessing quality of mass-reared SIT flies used in Mediterranean fruit fly (Ceratitis capitata) eradication in California.</title>
        <authorList>
            <person name="Calla B."/>
            <person name="Hall B."/>
            <person name="Hou S."/>
            <person name="Geib S.M."/>
        </authorList>
    </citation>
    <scope>NUCLEOTIDE SEQUENCE</scope>
</reference>
<dbReference type="CDD" id="cd23992">
    <property type="entry name" value="PBP_GOBP"/>
    <property type="match status" value="1"/>
</dbReference>
<dbReference type="Gene3D" id="1.10.238.20">
    <property type="entry name" value="Pheromone/general odorant binding protein domain"/>
    <property type="match status" value="1"/>
</dbReference>
<dbReference type="InterPro" id="IPR006170">
    <property type="entry name" value="PBP/GOBP"/>
</dbReference>